<dbReference type="OrthoDB" id="9810174at2"/>
<dbReference type="InterPro" id="IPR037053">
    <property type="entry name" value="Phage_tail_collar_dom_sf"/>
</dbReference>
<dbReference type="Gene3D" id="3.90.1340.10">
    <property type="entry name" value="Phage tail collar domain"/>
    <property type="match status" value="1"/>
</dbReference>
<name>A0A0H4PI08_9BACT</name>
<dbReference type="Proteomes" id="UP000036520">
    <property type="component" value="Chromosome"/>
</dbReference>
<dbReference type="EMBL" id="CP012040">
    <property type="protein sequence ID" value="AKP52483.1"/>
    <property type="molecule type" value="Genomic_DNA"/>
</dbReference>
<organism evidence="3 4">
    <name type="scientific">Cyclobacterium amurskyense</name>
    <dbReference type="NCBI Taxonomy" id="320787"/>
    <lineage>
        <taxon>Bacteria</taxon>
        <taxon>Pseudomonadati</taxon>
        <taxon>Bacteroidota</taxon>
        <taxon>Cytophagia</taxon>
        <taxon>Cytophagales</taxon>
        <taxon>Cyclobacteriaceae</taxon>
        <taxon>Cyclobacterium</taxon>
    </lineage>
</organism>
<dbReference type="RefSeq" id="WP_048642692.1">
    <property type="nucleotide sequence ID" value="NZ_CP012040.1"/>
</dbReference>
<feature type="chain" id="PRO_5005208147" evidence="1">
    <location>
        <begin position="21"/>
        <end position="298"/>
    </location>
</feature>
<dbReference type="AlphaFoldDB" id="A0A0H4PI08"/>
<evidence type="ECO:0000256" key="1">
    <source>
        <dbReference type="SAM" id="SignalP"/>
    </source>
</evidence>
<dbReference type="SUPFAM" id="SSF88874">
    <property type="entry name" value="Receptor-binding domain of short tail fibre protein gp12"/>
    <property type="match status" value="1"/>
</dbReference>
<keyword evidence="1" id="KW-0732">Signal</keyword>
<dbReference type="PATRIC" id="fig|320787.5.peg.3366"/>
<gene>
    <name evidence="3" type="ORF">CA2015_3082</name>
</gene>
<proteinExistence type="predicted"/>
<evidence type="ECO:0000259" key="2">
    <source>
        <dbReference type="Pfam" id="PF07484"/>
    </source>
</evidence>
<evidence type="ECO:0000313" key="4">
    <source>
        <dbReference type="Proteomes" id="UP000036520"/>
    </source>
</evidence>
<reference evidence="3 4" key="1">
    <citation type="submission" date="2015-07" db="EMBL/GenBank/DDBJ databases">
        <authorList>
            <person name="Kim K.M."/>
        </authorList>
    </citation>
    <scope>NUCLEOTIDE SEQUENCE [LARGE SCALE GENOMIC DNA]</scope>
    <source>
        <strain evidence="3 4">KCTC 12363</strain>
    </source>
</reference>
<keyword evidence="4" id="KW-1185">Reference proteome</keyword>
<dbReference type="InterPro" id="IPR011083">
    <property type="entry name" value="Phage_tail_collar_dom"/>
</dbReference>
<accession>A0A0H4PI08</accession>
<dbReference type="Pfam" id="PF07484">
    <property type="entry name" value="Collar"/>
    <property type="match status" value="1"/>
</dbReference>
<feature type="signal peptide" evidence="1">
    <location>
        <begin position="1"/>
        <end position="20"/>
    </location>
</feature>
<dbReference type="STRING" id="320787.CA2015_3082"/>
<sequence>MKTQLILIILIVFSCSFSLAQTSAEMADIAIQGIARDDNNTAKADAQISLTFEFYYLDSNNGNAKVEVGAPETVSLNTDAFGVFSHVISPAATNNSIFANQQIYLKITEGNVLVSEEKLKHVPYAIAANNGVPTGSIMPFVGSTAPIGWVLCDGQSLTNINGAENLIALLGSTNAPDLRAMFLRGVGVNADAQFADNSRDGGINSTQQDSNMAHQHSVDLTTSNNGEHSHPLKLMNRKFVNDGNSGSTAFNIQAQDGGVSTVKTDLSGIHTHAVSGNTSSEGTESRPINYGVNYIIKL</sequence>
<feature type="domain" description="Phage tail collar" evidence="2">
    <location>
        <begin position="135"/>
        <end position="182"/>
    </location>
</feature>
<dbReference type="PROSITE" id="PS51257">
    <property type="entry name" value="PROKAR_LIPOPROTEIN"/>
    <property type="match status" value="1"/>
</dbReference>
<dbReference type="KEGG" id="camu:CA2015_3082"/>
<protein>
    <submittedName>
        <fullName evidence="3">Tail Collar domain protein</fullName>
    </submittedName>
</protein>
<evidence type="ECO:0000313" key="3">
    <source>
        <dbReference type="EMBL" id="AKP52483.1"/>
    </source>
</evidence>